<dbReference type="Gramene" id="ESR34477">
    <property type="protein sequence ID" value="ESR34477"/>
    <property type="gene ID" value="CICLE_v10007132mg"/>
</dbReference>
<proteinExistence type="predicted"/>
<dbReference type="STRING" id="85681.V4S2E7"/>
<accession>V4S2E7</accession>
<feature type="non-terminal residue" evidence="2">
    <location>
        <position position="1"/>
    </location>
</feature>
<dbReference type="Pfam" id="PF05922">
    <property type="entry name" value="Inhibitor_I9"/>
    <property type="match status" value="1"/>
</dbReference>
<dbReference type="AlphaFoldDB" id="V4S2E7"/>
<dbReference type="PANTHER" id="PTHR48222:SF4">
    <property type="entry name" value="PROTEINASE INHIBITOR, PROPEPTIDE"/>
    <property type="match status" value="1"/>
</dbReference>
<keyword evidence="3" id="KW-1185">Reference proteome</keyword>
<reference evidence="2 3" key="1">
    <citation type="submission" date="2013-10" db="EMBL/GenBank/DDBJ databases">
        <authorList>
            <consortium name="International Citrus Genome Consortium"/>
            <person name="Jenkins J."/>
            <person name="Schmutz J."/>
            <person name="Prochnik S."/>
            <person name="Rokhsar D."/>
            <person name="Gmitter F."/>
            <person name="Ollitrault P."/>
            <person name="Machado M."/>
            <person name="Talon M."/>
            <person name="Wincker P."/>
            <person name="Jaillon O."/>
            <person name="Morgante M."/>
        </authorList>
    </citation>
    <scope>NUCLEOTIDE SEQUENCE</scope>
    <source>
        <strain evidence="3">cv. Clemenules</strain>
    </source>
</reference>
<feature type="domain" description="Inhibitor I9" evidence="1">
    <location>
        <begin position="10"/>
        <end position="61"/>
    </location>
</feature>
<dbReference type="Proteomes" id="UP000030687">
    <property type="component" value="Unassembled WGS sequence"/>
</dbReference>
<evidence type="ECO:0000259" key="1">
    <source>
        <dbReference type="Pfam" id="PF05922"/>
    </source>
</evidence>
<evidence type="ECO:0000313" key="2">
    <source>
        <dbReference type="EMBL" id="ESR34477.1"/>
    </source>
</evidence>
<sequence>TFYTERPYDEEPESFHVRILSSALGGEEAAKDALLYGYKTAASGFSAKLTPRQVDKISMQSLIVEC</sequence>
<organism evidence="2 3">
    <name type="scientific">Citrus clementina</name>
    <name type="common">Clementine</name>
    <name type="synonym">Citrus deliciosa x Citrus sinensis</name>
    <dbReference type="NCBI Taxonomy" id="85681"/>
    <lineage>
        <taxon>Eukaryota</taxon>
        <taxon>Viridiplantae</taxon>
        <taxon>Streptophyta</taxon>
        <taxon>Embryophyta</taxon>
        <taxon>Tracheophyta</taxon>
        <taxon>Spermatophyta</taxon>
        <taxon>Magnoliopsida</taxon>
        <taxon>eudicotyledons</taxon>
        <taxon>Gunneridae</taxon>
        <taxon>Pentapetalae</taxon>
        <taxon>rosids</taxon>
        <taxon>malvids</taxon>
        <taxon>Sapindales</taxon>
        <taxon>Rutaceae</taxon>
        <taxon>Aurantioideae</taxon>
        <taxon>Citrus</taxon>
    </lineage>
</organism>
<dbReference type="KEGG" id="cic:CICLE_v10007132mg"/>
<evidence type="ECO:0000313" key="3">
    <source>
        <dbReference type="Proteomes" id="UP000030687"/>
    </source>
</evidence>
<dbReference type="PANTHER" id="PTHR48222">
    <property type="entry name" value="PROTEINASE INHIBITOR, PROPEPTIDE"/>
    <property type="match status" value="1"/>
</dbReference>
<dbReference type="OMA" id="TERPYDE"/>
<dbReference type="EMBL" id="KI537036">
    <property type="protein sequence ID" value="ESR34477.1"/>
    <property type="molecule type" value="Genomic_DNA"/>
</dbReference>
<protein>
    <recommendedName>
        <fullName evidence="1">Inhibitor I9 domain-containing protein</fullName>
    </recommendedName>
</protein>
<name>V4S2E7_CITCL</name>
<dbReference type="Gene3D" id="3.30.70.80">
    <property type="entry name" value="Peptidase S8 propeptide/proteinase inhibitor I9"/>
    <property type="match status" value="1"/>
</dbReference>
<gene>
    <name evidence="2" type="ORF">CICLE_v10007132mg</name>
</gene>
<dbReference type="InterPro" id="IPR010259">
    <property type="entry name" value="S8pro/Inhibitor_I9"/>
</dbReference>
<dbReference type="InParanoid" id="V4S2E7"/>
<dbReference type="InterPro" id="IPR037045">
    <property type="entry name" value="S8pro/Inhibitor_I9_sf"/>
</dbReference>